<proteinExistence type="predicted"/>
<evidence type="ECO:0000313" key="1">
    <source>
        <dbReference type="EMBL" id="MBK1866627.1"/>
    </source>
</evidence>
<dbReference type="EMBL" id="JAENHL010000006">
    <property type="protein sequence ID" value="MBK1866627.1"/>
    <property type="molecule type" value="Genomic_DNA"/>
</dbReference>
<accession>A0ACC5R230</accession>
<comment type="caution">
    <text evidence="1">The sequence shown here is derived from an EMBL/GenBank/DDBJ whole genome shotgun (WGS) entry which is preliminary data.</text>
</comment>
<evidence type="ECO:0000313" key="2">
    <source>
        <dbReference type="Proteomes" id="UP000616151"/>
    </source>
</evidence>
<protein>
    <submittedName>
        <fullName evidence="1">ABC transporter permease</fullName>
    </submittedName>
</protein>
<name>A0ACC5R230_9HYPH</name>
<dbReference type="Proteomes" id="UP000616151">
    <property type="component" value="Unassembled WGS sequence"/>
</dbReference>
<gene>
    <name evidence="1" type="ORF">JHL16_09705</name>
</gene>
<keyword evidence="2" id="KW-1185">Reference proteome</keyword>
<sequence>MSDATLKSSSASFPSLVTLLRAEPLLWLIAAIIVTGAVTSEYYLTGQNIENLLRSVSVFGLLALGMTVVMLTGRIDLSVAATMIFSIVVGVKVMVLLGDGLGLRWLVKGNTYAGPSLPFLAIAIVTGCAVGAVNGIGIAYFRIAPFIMTLVSLTALRGFNYVLTDGHPYYLRSPVFAFIGDQVVLGIPFSTLVFLAVLVALILFVNGTVAGSRFYAIGGSERAALYAGIRTERFVVLAYMISGFCAALAGILFTARLKSVDAPLASGYELTAIAIAVIGGTALSGGVGSPWRTLLGSLVFASGLNLLAIWGIGTWYQNLIVGTVLIAAVALSRIGRPRASS</sequence>
<organism evidence="1 2">
    <name type="scientific">Taklimakanibacter albus</name>
    <dbReference type="NCBI Taxonomy" id="2800327"/>
    <lineage>
        <taxon>Bacteria</taxon>
        <taxon>Pseudomonadati</taxon>
        <taxon>Pseudomonadota</taxon>
        <taxon>Alphaproteobacteria</taxon>
        <taxon>Hyphomicrobiales</taxon>
        <taxon>Aestuariivirgaceae</taxon>
        <taxon>Taklimakanibacter</taxon>
    </lineage>
</organism>
<reference evidence="1" key="1">
    <citation type="submission" date="2021-01" db="EMBL/GenBank/DDBJ databases">
        <authorList>
            <person name="Sun Q."/>
        </authorList>
    </citation>
    <scope>NUCLEOTIDE SEQUENCE</scope>
    <source>
        <strain evidence="1">YIM B02566</strain>
    </source>
</reference>